<evidence type="ECO:0000313" key="3">
    <source>
        <dbReference type="Proteomes" id="UP000023152"/>
    </source>
</evidence>
<organism evidence="2 3">
    <name type="scientific">Reticulomyxa filosa</name>
    <dbReference type="NCBI Taxonomy" id="46433"/>
    <lineage>
        <taxon>Eukaryota</taxon>
        <taxon>Sar</taxon>
        <taxon>Rhizaria</taxon>
        <taxon>Retaria</taxon>
        <taxon>Foraminifera</taxon>
        <taxon>Monothalamids</taxon>
        <taxon>Reticulomyxidae</taxon>
        <taxon>Reticulomyxa</taxon>
    </lineage>
</organism>
<name>X6LNI3_RETFI</name>
<gene>
    <name evidence="2" type="ORF">RFI_34224</name>
</gene>
<dbReference type="Proteomes" id="UP000023152">
    <property type="component" value="Unassembled WGS sequence"/>
</dbReference>
<reference evidence="2 3" key="1">
    <citation type="journal article" date="2013" name="Curr. Biol.">
        <title>The Genome of the Foraminiferan Reticulomyxa filosa.</title>
        <authorList>
            <person name="Glockner G."/>
            <person name="Hulsmann N."/>
            <person name="Schleicher M."/>
            <person name="Noegel A.A."/>
            <person name="Eichinger L."/>
            <person name="Gallinger C."/>
            <person name="Pawlowski J."/>
            <person name="Sierra R."/>
            <person name="Euteneuer U."/>
            <person name="Pillet L."/>
            <person name="Moustafa A."/>
            <person name="Platzer M."/>
            <person name="Groth M."/>
            <person name="Szafranski K."/>
            <person name="Schliwa M."/>
        </authorList>
    </citation>
    <scope>NUCLEOTIDE SEQUENCE [LARGE SCALE GENOMIC DNA]</scope>
</reference>
<dbReference type="EMBL" id="ASPP01033963">
    <property type="protein sequence ID" value="ETO03184.1"/>
    <property type="molecule type" value="Genomic_DNA"/>
</dbReference>
<dbReference type="OrthoDB" id="6142015at2759"/>
<feature type="coiled-coil region" evidence="1">
    <location>
        <begin position="1684"/>
        <end position="1711"/>
    </location>
</feature>
<comment type="caution">
    <text evidence="2">The sequence shown here is derived from an EMBL/GenBank/DDBJ whole genome shotgun (WGS) entry which is preliminary data.</text>
</comment>
<keyword evidence="1" id="KW-0175">Coiled coil</keyword>
<proteinExistence type="predicted"/>
<evidence type="ECO:0000256" key="1">
    <source>
        <dbReference type="SAM" id="Coils"/>
    </source>
</evidence>
<keyword evidence="3" id="KW-1185">Reference proteome</keyword>
<evidence type="ECO:0000313" key="2">
    <source>
        <dbReference type="EMBL" id="ETO03184.1"/>
    </source>
</evidence>
<protein>
    <submittedName>
        <fullName evidence="2">Uncharacterized protein</fullName>
    </submittedName>
</protein>
<sequence>MTEDPGKAEIREILQVLRPAYASQVLTYLFDDLACDDMKGVAILSAEDWGRAFKRTDLPKGQQGKILTALNEWCKTNHTKLFDIEAFFKGDTEKQQLITQKIEPKLFIWKISLKINIKRSKEPVEAKTEGEKELLLKDDENAKVSIPRQDSANEEDTKHEIEPIKKKVEYGKIVDIDPPKDGIDNTAFFYPFAQIKKSVLFFFVIVKMPLQDNQKVDLLEAWEHLSLKQGDEVQCTYTLDKVKKLVFSSLLWKFFFHVCDVKIKVIFPRDAVPEIKKLREGDKLSFRLQFAKPKWMPVDVQMIEKAAMYVYTLTILVFIISQFSYLCLNSRKIKDIIAPREIEKKASSYCNIRKWLESPSQRQPSWEKWQNNELSKMGSDLVRLLPKEKSSNDRENEMEQVMWKKRAIQLDLVKEVVVQCICEPCQVPDSVLQELCPSRQNQDVKEGEHDEKTSPSGENEEIVKLLKIVNEFHEMTEERNFQHLLQKCDEIFLEEKTECDAQSDFVVANGYVNDNTFKIVRIYVFCHEIKPDNNTKTPIKKCSKLKCKKKMFYLELWHQMKPASDETAFLYVNDFRVKKHTSWTVDIKYHTLCTSIEIETHKCAYFVELKEQGYMTQLKKYLSNIMRNTSQSPDIFIIRHLVENIGDYESLQFAQQAMRSMAKEIQKPIKELQGMSQKIMSQFDKNEASIKLICQIIFINEQLEEQRQWLCPLQLFAVVKCVVIAQTSNIIETMRRAFWSDLEAEGFQQFMLIPCFNLLASRENVQANNELSNYFGSKNFKKVSQVAKRYMDIVETDLKIRRFFNITPKLRAEVYLMQILHSQNDNVSSAEILEFLLSNEEFMTVEMWIKLWTIQDSKCADIIYNLYKCNFERWSQFVERDQIIGALKNEQARKRLSSIFNEKSFRDDVVLSNKKFIAFISFMLKHKDIIWHNWENVLQTLDYYIDKTEMVYSVDTLMAILDVLWKHCSFDQKSVERQVKDASERVLRRLQKEAKALALWLQLFTYQTQEERKHILKEILSQMSVTTYFLTGIEKKKEAILLSEKKWSKKSLESMRELLEDIKKFVDLSLLDKIFEVIVDIPIQVEFSINDKDANSAVEEKKEDQDEESKDNEEVVDEDKSNLLIRHLGYCFLCTPWLPLIRYKSQNVKRLKHLQIFVEMSFKKLFAMVEDESITFCVCEFLERDNSEHHIRVISKFLSGWNDNNAIQNKLKILLTKYREFVRLKQLYTVVSTNYMTSNHCSERLQKFNDFCVNWDLESFPKASCEYQHEQELFQKCENVMKHLTNMKNSCVFKKIWSQYRTKIEKQRDLTFKTSMDKLYTQVNKKWRKLKQVIEKDQFPIKYLKWFEASDLNLELSLLFPKWPAKKKRLIAKSIHKKREKIKQLKEMMIPWTNLKDATKILKKYHKSNDTINDDKNWYTFVQLLKEGQKILKKPDSSIQHLSDCYDKCIKCFGREVLECVELLDLIVRYEESLVKQLATSENFTNKEHFANTMETLDNCKEVRFQQLVGALRTVNENIREYIWDANFEDTSQVAKAILDIHRRDNNFTVKFKKCCDEDLSHISLLVEEAGRFQAIRSFTLLEKAIQIGQWHFARCEQVLQEKMQTNEWLVLQIGSDKLNYDQIEQAIDCVLLGFSKEQELKGIHTLIEQFGVCKDIEALQATFWKKGGRQETDKLHLSVAEPMEVFKDLYSEWKNRLEEWQKECVILRKEYPILNYFAFNEVRCLSKKLNDIVSCDQKYHRQIFCSKFIVPFLQRIDSNLSDILSFVEKWKFEAAEGNRALIQFGVVFSDIWTNLKHSSNAYRNISLCGLEYGKPNLIIQTFDKMLSVLELFKNVGVTPRIEHILICKENTTEEEIECLLFRAITSADRFHQKQAILHPSLYCLMWPEKLPLETLERVTKLFHTLLLSQKALNELKRTPYLLAVMSTSLNNMLSQKLNPFRLSQRIAMDEQTPNLLIQQLYCNDLQTFASQNPSINRNNKPFVQLYISDQIGMGKSFKIEQDVALIRSINPKVQAVRIAFNSSAIDWNIIMEGFWRYHPCTIGEQVQKNITDIENKCLDLNYHAENLVVYHLDISSCVSDSMNTFLFELLFLQHINTTLNVLASQCFHVNTNMAFLVEMPFKLNGSNSDHKKVLHTIFSLSKLPIIKVSKETNPYVFGPEAQFAIKWMKEFFAGNLKDKDPDIKEIIDLQCTELIEIIKTNCPEIGQASPLHQIAFFKYLFNQFSSLTDSVFLRNEDEESQQWPLRFKHEVTKSVIAISTDLSSRLYEKGDMHNQYSLEESQGEDEFYLCKEWQRSEHFLYLVNQDDAGLFNLLRFASNLKNYFFLDFIHI</sequence>
<accession>X6LNI3</accession>